<feature type="domain" description="Cyclin-D1-binding protein 1-like N-terminal" evidence="2">
    <location>
        <begin position="55"/>
        <end position="214"/>
    </location>
</feature>
<dbReference type="OrthoDB" id="4088536at2759"/>
<evidence type="ECO:0000313" key="3">
    <source>
        <dbReference type="EMBL" id="KAF1953573.1"/>
    </source>
</evidence>
<dbReference type="InterPro" id="IPR026907">
    <property type="entry name" value="GCIP-like"/>
</dbReference>
<dbReference type="EMBL" id="ML977003">
    <property type="protein sequence ID" value="KAF1953573.1"/>
    <property type="molecule type" value="Genomic_DNA"/>
</dbReference>
<dbReference type="Proteomes" id="UP000800035">
    <property type="component" value="Unassembled WGS sequence"/>
</dbReference>
<protein>
    <recommendedName>
        <fullName evidence="2">Cyclin-D1-binding protein 1-like N-terminal domain-containing protein</fullName>
    </recommendedName>
</protein>
<dbReference type="Gene3D" id="1.20.1410.10">
    <property type="entry name" value="I/LWEQ domain"/>
    <property type="match status" value="1"/>
</dbReference>
<evidence type="ECO:0000256" key="1">
    <source>
        <dbReference type="SAM" id="MobiDB-lite"/>
    </source>
</evidence>
<feature type="region of interest" description="Disordered" evidence="1">
    <location>
        <begin position="212"/>
        <end position="232"/>
    </location>
</feature>
<gene>
    <name evidence="3" type="ORF">CC80DRAFT_419574</name>
</gene>
<dbReference type="InterPro" id="IPR049317">
    <property type="entry name" value="GCIP-like_N"/>
</dbReference>
<dbReference type="GO" id="GO:0005634">
    <property type="term" value="C:nucleus"/>
    <property type="evidence" value="ECO:0007669"/>
    <property type="project" value="TreeGrafter"/>
</dbReference>
<dbReference type="Pfam" id="PF13324">
    <property type="entry name" value="GCIP_N"/>
    <property type="match status" value="1"/>
</dbReference>
<evidence type="ECO:0000259" key="2">
    <source>
        <dbReference type="Pfam" id="PF13324"/>
    </source>
</evidence>
<keyword evidence="4" id="KW-1185">Reference proteome</keyword>
<dbReference type="AlphaFoldDB" id="A0A6A5TL32"/>
<dbReference type="PANTHER" id="PTHR15492">
    <property type="entry name" value="CYCLIN D1-BINDING PROTEIN 1"/>
    <property type="match status" value="1"/>
</dbReference>
<accession>A0A6A5TL32</accession>
<dbReference type="PANTHER" id="PTHR15492:SF1">
    <property type="entry name" value="CYCLIN-D1-BINDING PROTEIN 1"/>
    <property type="match status" value="1"/>
</dbReference>
<proteinExistence type="predicted"/>
<evidence type="ECO:0000313" key="4">
    <source>
        <dbReference type="Proteomes" id="UP000800035"/>
    </source>
</evidence>
<feature type="compositionally biased region" description="Acidic residues" evidence="1">
    <location>
        <begin position="213"/>
        <end position="232"/>
    </location>
</feature>
<organism evidence="3 4">
    <name type="scientific">Byssothecium circinans</name>
    <dbReference type="NCBI Taxonomy" id="147558"/>
    <lineage>
        <taxon>Eukaryota</taxon>
        <taxon>Fungi</taxon>
        <taxon>Dikarya</taxon>
        <taxon>Ascomycota</taxon>
        <taxon>Pezizomycotina</taxon>
        <taxon>Dothideomycetes</taxon>
        <taxon>Pleosporomycetidae</taxon>
        <taxon>Pleosporales</taxon>
        <taxon>Massarineae</taxon>
        <taxon>Massarinaceae</taxon>
        <taxon>Byssothecium</taxon>
    </lineage>
</organism>
<reference evidence="3" key="1">
    <citation type="journal article" date="2020" name="Stud. Mycol.">
        <title>101 Dothideomycetes genomes: a test case for predicting lifestyles and emergence of pathogens.</title>
        <authorList>
            <person name="Haridas S."/>
            <person name="Albert R."/>
            <person name="Binder M."/>
            <person name="Bloem J."/>
            <person name="Labutti K."/>
            <person name="Salamov A."/>
            <person name="Andreopoulos B."/>
            <person name="Baker S."/>
            <person name="Barry K."/>
            <person name="Bills G."/>
            <person name="Bluhm B."/>
            <person name="Cannon C."/>
            <person name="Castanera R."/>
            <person name="Culley D."/>
            <person name="Daum C."/>
            <person name="Ezra D."/>
            <person name="Gonzalez J."/>
            <person name="Henrissat B."/>
            <person name="Kuo A."/>
            <person name="Liang C."/>
            <person name="Lipzen A."/>
            <person name="Lutzoni F."/>
            <person name="Magnuson J."/>
            <person name="Mondo S."/>
            <person name="Nolan M."/>
            <person name="Ohm R."/>
            <person name="Pangilinan J."/>
            <person name="Park H.-J."/>
            <person name="Ramirez L."/>
            <person name="Alfaro M."/>
            <person name="Sun H."/>
            <person name="Tritt A."/>
            <person name="Yoshinaga Y."/>
            <person name="Zwiers L.-H."/>
            <person name="Turgeon B."/>
            <person name="Goodwin S."/>
            <person name="Spatafora J."/>
            <person name="Crous P."/>
            <person name="Grigoriev I."/>
        </authorList>
    </citation>
    <scope>NUCLEOTIDE SEQUENCE</scope>
    <source>
        <strain evidence="3">CBS 675.92</strain>
    </source>
</reference>
<sequence>MAKPNDLSALIGLTKTTQTLLNHYFSSLSPSTAPASTSTSTAELPDPLEVAKAYTTLLKSHTTTLSLLLLTPPLTPSALMKKIGEVSSGVLSNLVAAATAEGGTKQGLGSLMQGELRAGVRRVLGGWGEVLSLVLRLAERRQAIDGKTPTKKDEGLTENERQEVLAATGVVWDSCDALLRFCDNGIVGLVVKKAQEWRSVLLDAVEELKEWGEDVDDEEDKDGAEGSDLEDDEFRHEDDIFGAANKLGKGDKEMKELLDRSVKKLKMVGMLYQALIKRRLKTFPPAAKATPATATNGEKKDEDGSVVKLEKLMTHLRAIPENVDDLASAFYDLDEEEAKKTFEKCCSEARNAAALVRQSWTGTDDEFTAWSGKWVDALDAA</sequence>
<name>A0A6A5TL32_9PLEO</name>